<dbReference type="GO" id="GO:0006629">
    <property type="term" value="P:lipid metabolic process"/>
    <property type="evidence" value="ECO:0007669"/>
    <property type="project" value="UniProtKB-KW"/>
</dbReference>
<gene>
    <name evidence="8" type="ORF">LUZ63_002072</name>
</gene>
<dbReference type="OrthoDB" id="588330at2759"/>
<name>A0A9Q0CY20_9POAL</name>
<dbReference type="PANTHER" id="PTHR31793">
    <property type="entry name" value="4-HYDROXYBENZOYL-COA THIOESTERASE FAMILY MEMBER"/>
    <property type="match status" value="1"/>
</dbReference>
<evidence type="ECO:0000256" key="6">
    <source>
        <dbReference type="ARBA" id="ARBA00022946"/>
    </source>
</evidence>
<evidence type="ECO:0000256" key="1">
    <source>
        <dbReference type="ARBA" id="ARBA00004229"/>
    </source>
</evidence>
<evidence type="ECO:0000256" key="7">
    <source>
        <dbReference type="ARBA" id="ARBA00023098"/>
    </source>
</evidence>
<dbReference type="PANTHER" id="PTHR31793:SF27">
    <property type="entry name" value="NOVEL THIOESTERASE SUPERFAMILY DOMAIN AND SAPOSIN A-TYPE DOMAIN CONTAINING PROTEIN (0610012H03RIK)"/>
    <property type="match status" value="1"/>
</dbReference>
<reference evidence="8" key="1">
    <citation type="journal article" date="2022" name="Cell">
        <title>Repeat-based holocentromeres influence genome architecture and karyotype evolution.</title>
        <authorList>
            <person name="Hofstatter P.G."/>
            <person name="Thangavel G."/>
            <person name="Lux T."/>
            <person name="Neumann P."/>
            <person name="Vondrak T."/>
            <person name="Novak P."/>
            <person name="Zhang M."/>
            <person name="Costa L."/>
            <person name="Castellani M."/>
            <person name="Scott A."/>
            <person name="Toegelov H."/>
            <person name="Fuchs J."/>
            <person name="Mata-Sucre Y."/>
            <person name="Dias Y."/>
            <person name="Vanzela A.L.L."/>
            <person name="Huettel B."/>
            <person name="Almeida C.C.S."/>
            <person name="Simkova H."/>
            <person name="Souza G."/>
            <person name="Pedrosa-Harand A."/>
            <person name="Macas J."/>
            <person name="Mayer K.F.X."/>
            <person name="Houben A."/>
            <person name="Marques A."/>
        </authorList>
    </citation>
    <scope>NUCLEOTIDE SEQUENCE</scope>
    <source>
        <strain evidence="8">RhyBre1mFocal</strain>
    </source>
</reference>
<dbReference type="Pfam" id="PF13279">
    <property type="entry name" value="4HBT_2"/>
    <property type="match status" value="1"/>
</dbReference>
<dbReference type="CDD" id="cd00586">
    <property type="entry name" value="4HBT"/>
    <property type="match status" value="1"/>
</dbReference>
<dbReference type="SUPFAM" id="SSF54637">
    <property type="entry name" value="Thioesterase/thiol ester dehydrase-isomerase"/>
    <property type="match status" value="1"/>
</dbReference>
<dbReference type="InterPro" id="IPR050563">
    <property type="entry name" value="4-hydroxybenzoyl-CoA_TE"/>
</dbReference>
<keyword evidence="5" id="KW-0378">Hydrolase</keyword>
<evidence type="ECO:0000256" key="5">
    <source>
        <dbReference type="ARBA" id="ARBA00022801"/>
    </source>
</evidence>
<dbReference type="EMBL" id="JAMQYH010000001">
    <property type="protein sequence ID" value="KAJ1702293.1"/>
    <property type="molecule type" value="Genomic_DNA"/>
</dbReference>
<keyword evidence="6" id="KW-0809">Transit peptide</keyword>
<organism evidence="8 9">
    <name type="scientific">Rhynchospora breviuscula</name>
    <dbReference type="NCBI Taxonomy" id="2022672"/>
    <lineage>
        <taxon>Eukaryota</taxon>
        <taxon>Viridiplantae</taxon>
        <taxon>Streptophyta</taxon>
        <taxon>Embryophyta</taxon>
        <taxon>Tracheophyta</taxon>
        <taxon>Spermatophyta</taxon>
        <taxon>Magnoliopsida</taxon>
        <taxon>Liliopsida</taxon>
        <taxon>Poales</taxon>
        <taxon>Cyperaceae</taxon>
        <taxon>Cyperoideae</taxon>
        <taxon>Rhynchosporeae</taxon>
        <taxon>Rhynchospora</taxon>
    </lineage>
</organism>
<evidence type="ECO:0000313" key="8">
    <source>
        <dbReference type="EMBL" id="KAJ1702293.1"/>
    </source>
</evidence>
<keyword evidence="3" id="KW-0150">Chloroplast</keyword>
<evidence type="ECO:0000256" key="4">
    <source>
        <dbReference type="ARBA" id="ARBA00022640"/>
    </source>
</evidence>
<dbReference type="Proteomes" id="UP001151287">
    <property type="component" value="Unassembled WGS sequence"/>
</dbReference>
<keyword evidence="4" id="KW-0934">Plastid</keyword>
<comment type="similarity">
    <text evidence="2">Belongs to the 4-hydroxybenzoyl-CoA thioesterase family.</text>
</comment>
<accession>A0A9Q0CY20</accession>
<protein>
    <recommendedName>
        <fullName evidence="10">Thioesterase domain-containing protein</fullName>
    </recommendedName>
</protein>
<dbReference type="Gene3D" id="3.10.129.10">
    <property type="entry name" value="Hotdog Thioesterase"/>
    <property type="match status" value="1"/>
</dbReference>
<keyword evidence="9" id="KW-1185">Reference proteome</keyword>
<dbReference type="AlphaFoldDB" id="A0A9Q0CY20"/>
<evidence type="ECO:0000256" key="3">
    <source>
        <dbReference type="ARBA" id="ARBA00022528"/>
    </source>
</evidence>
<evidence type="ECO:0000256" key="2">
    <source>
        <dbReference type="ARBA" id="ARBA00005953"/>
    </source>
</evidence>
<sequence>MLTNCLVSNAAAAFPLPRVNRPQILSTPSRTPTIPTLSTCLSTSPVRSLVFLPPKPTSLCAVSSDTSNAAPSTGTKRSDEFYEVELKVRDYELDQYGVVNNAIYASYCQHGRHELFESMGISCDAVARSGESMALSELKLKFFVPLKSHDKFVVKVRVAGFSGARVFIEHFIYRLPDQVLILEATGTVVYLNKSYRPTRIPAEYTSKLIDIFPHLSD</sequence>
<dbReference type="GO" id="GO:0009507">
    <property type="term" value="C:chloroplast"/>
    <property type="evidence" value="ECO:0007669"/>
    <property type="project" value="UniProtKB-SubCell"/>
</dbReference>
<keyword evidence="7" id="KW-0443">Lipid metabolism</keyword>
<comment type="caution">
    <text evidence="8">The sequence shown here is derived from an EMBL/GenBank/DDBJ whole genome shotgun (WGS) entry which is preliminary data.</text>
</comment>
<evidence type="ECO:0000313" key="9">
    <source>
        <dbReference type="Proteomes" id="UP001151287"/>
    </source>
</evidence>
<dbReference type="InterPro" id="IPR029069">
    <property type="entry name" value="HotDog_dom_sf"/>
</dbReference>
<dbReference type="GO" id="GO:0016297">
    <property type="term" value="F:fatty acyl-[ACP] hydrolase activity"/>
    <property type="evidence" value="ECO:0007669"/>
    <property type="project" value="TreeGrafter"/>
</dbReference>
<comment type="subcellular location">
    <subcellularLocation>
        <location evidence="1">Plastid</location>
        <location evidence="1">Chloroplast</location>
    </subcellularLocation>
</comment>
<dbReference type="FunFam" id="3.10.129.10:FF:000037">
    <property type="entry name" value="acyl-acyl carrier protein thioesterase ATL3, chloroplastic"/>
    <property type="match status" value="1"/>
</dbReference>
<proteinExistence type="inferred from homology"/>
<evidence type="ECO:0008006" key="10">
    <source>
        <dbReference type="Google" id="ProtNLM"/>
    </source>
</evidence>